<organism evidence="1 2">
    <name type="scientific">Didymella exigua CBS 183.55</name>
    <dbReference type="NCBI Taxonomy" id="1150837"/>
    <lineage>
        <taxon>Eukaryota</taxon>
        <taxon>Fungi</taxon>
        <taxon>Dikarya</taxon>
        <taxon>Ascomycota</taxon>
        <taxon>Pezizomycotina</taxon>
        <taxon>Dothideomycetes</taxon>
        <taxon>Pleosporomycetidae</taxon>
        <taxon>Pleosporales</taxon>
        <taxon>Pleosporineae</taxon>
        <taxon>Didymellaceae</taxon>
        <taxon>Didymella</taxon>
    </lineage>
</organism>
<reference evidence="1" key="1">
    <citation type="journal article" date="2020" name="Stud. Mycol.">
        <title>101 Dothideomycetes genomes: a test case for predicting lifestyles and emergence of pathogens.</title>
        <authorList>
            <person name="Haridas S."/>
            <person name="Albert R."/>
            <person name="Binder M."/>
            <person name="Bloem J."/>
            <person name="Labutti K."/>
            <person name="Salamov A."/>
            <person name="Andreopoulos B."/>
            <person name="Baker S."/>
            <person name="Barry K."/>
            <person name="Bills G."/>
            <person name="Bluhm B."/>
            <person name="Cannon C."/>
            <person name="Castanera R."/>
            <person name="Culley D."/>
            <person name="Daum C."/>
            <person name="Ezra D."/>
            <person name="Gonzalez J."/>
            <person name="Henrissat B."/>
            <person name="Kuo A."/>
            <person name="Liang C."/>
            <person name="Lipzen A."/>
            <person name="Lutzoni F."/>
            <person name="Magnuson J."/>
            <person name="Mondo S."/>
            <person name="Nolan M."/>
            <person name="Ohm R."/>
            <person name="Pangilinan J."/>
            <person name="Park H.-J."/>
            <person name="Ramirez L."/>
            <person name="Alfaro M."/>
            <person name="Sun H."/>
            <person name="Tritt A."/>
            <person name="Yoshinaga Y."/>
            <person name="Zwiers L.-H."/>
            <person name="Turgeon B."/>
            <person name="Goodwin S."/>
            <person name="Spatafora J."/>
            <person name="Crous P."/>
            <person name="Grigoriev I."/>
        </authorList>
    </citation>
    <scope>NUCLEOTIDE SEQUENCE</scope>
    <source>
        <strain evidence="1">CBS 183.55</strain>
    </source>
</reference>
<proteinExistence type="predicted"/>
<dbReference type="EMBL" id="ML978959">
    <property type="protein sequence ID" value="KAF1932054.1"/>
    <property type="molecule type" value="Genomic_DNA"/>
</dbReference>
<evidence type="ECO:0000313" key="1">
    <source>
        <dbReference type="EMBL" id="KAF1932054.1"/>
    </source>
</evidence>
<dbReference type="AlphaFoldDB" id="A0A6A5RXV7"/>
<keyword evidence="2" id="KW-1185">Reference proteome</keyword>
<dbReference type="OrthoDB" id="62952at2759"/>
<accession>A0A6A5RXV7</accession>
<dbReference type="GeneID" id="54352853"/>
<gene>
    <name evidence="1" type="ORF">M421DRAFT_54159</name>
</gene>
<protein>
    <submittedName>
        <fullName evidence="1">Uncharacterized protein</fullName>
    </submittedName>
</protein>
<dbReference type="Proteomes" id="UP000800082">
    <property type="component" value="Unassembled WGS sequence"/>
</dbReference>
<dbReference type="RefSeq" id="XP_033452302.1">
    <property type="nucleotide sequence ID" value="XM_033595186.1"/>
</dbReference>
<evidence type="ECO:0000313" key="2">
    <source>
        <dbReference type="Proteomes" id="UP000800082"/>
    </source>
</evidence>
<sequence>MAATASAAHVALGVDTSAGKRRIAASGSILPFLLLPRELRDQVYNHALSIPDKRSDRALRIERRNLKHFRPSAAALLLVLHHEYFLLNRQIALEALEALFKNHIVLLSCGPFVLKSLLEAVEQHESGGHWLTWLRAIELDWVTFPNLRMYPPDRTQGRDEWWFEAADEEFDNEEFDVDYLRGAAYDSHYDEHDHTGGYYDDNFYDPSDAALYPAYHHQAPTLNPNAAANDISTLFDHNPFQDAEEIYHPAATSTAEDLTTKLDILVDMEVAPLFSYLSTLPIFPSLASITLPLYFISRESFYHRRNSRPGYTLPLKVRYWVHVAFHAFKLLHANKITEVRIKYMPWDIWASMDSCDDPHRMVEQGVWFNDPDMDGEGGEREHEGEAFRCVWTMLVEKGLCTGTGGTRMGLSAQIRLVKWDGEMDSYRVGDELEVVFTKATPDAPTDLTIPV</sequence>
<name>A0A6A5RXV7_9PLEO</name>